<protein>
    <recommendedName>
        <fullName evidence="4">Spore coat protein</fullName>
    </recommendedName>
</protein>
<proteinExistence type="predicted"/>
<gene>
    <name evidence="2" type="ORF">OS242_08630</name>
</gene>
<evidence type="ECO:0000313" key="3">
    <source>
        <dbReference type="Proteomes" id="UP001208017"/>
    </source>
</evidence>
<sequence>MSDVDKVSKSLSDLIIADTFNKHGVTTDRTRGLTAEQKQQVKDLVEDLKKQVDQFLKVQSEEKQQPPAATKRDRLPDPPQRKAAPASTPSLHSAVAPKSKRRRLGFKKNN</sequence>
<dbReference type="Proteomes" id="UP001208017">
    <property type="component" value="Unassembled WGS sequence"/>
</dbReference>
<comment type="caution">
    <text evidence="2">The sequence shown here is derived from an EMBL/GenBank/DDBJ whole genome shotgun (WGS) entry which is preliminary data.</text>
</comment>
<dbReference type="EMBL" id="JAPMLT010000003">
    <property type="protein sequence ID" value="MCX7570029.1"/>
    <property type="molecule type" value="Genomic_DNA"/>
</dbReference>
<evidence type="ECO:0000256" key="1">
    <source>
        <dbReference type="SAM" id="MobiDB-lite"/>
    </source>
</evidence>
<evidence type="ECO:0000313" key="2">
    <source>
        <dbReference type="EMBL" id="MCX7570029.1"/>
    </source>
</evidence>
<name>A0ABT3WZE3_9BACL</name>
<organism evidence="2 3">
    <name type="scientific">Tumebacillus lacus</name>
    <dbReference type="NCBI Taxonomy" id="2995335"/>
    <lineage>
        <taxon>Bacteria</taxon>
        <taxon>Bacillati</taxon>
        <taxon>Bacillota</taxon>
        <taxon>Bacilli</taxon>
        <taxon>Bacillales</taxon>
        <taxon>Alicyclobacillaceae</taxon>
        <taxon>Tumebacillus</taxon>
    </lineage>
</organism>
<keyword evidence="3" id="KW-1185">Reference proteome</keyword>
<feature type="compositionally biased region" description="Basic residues" evidence="1">
    <location>
        <begin position="98"/>
        <end position="110"/>
    </location>
</feature>
<evidence type="ECO:0008006" key="4">
    <source>
        <dbReference type="Google" id="ProtNLM"/>
    </source>
</evidence>
<dbReference type="RefSeq" id="WP_267151273.1">
    <property type="nucleotide sequence ID" value="NZ_JAPMLT010000003.1"/>
</dbReference>
<reference evidence="2 3" key="1">
    <citation type="submission" date="2022-11" db="EMBL/GenBank/DDBJ databases">
        <title>Study of microbial diversity in lake waters.</title>
        <authorList>
            <person name="Zhang J."/>
        </authorList>
    </citation>
    <scope>NUCLEOTIDE SEQUENCE [LARGE SCALE GENOMIC DNA]</scope>
    <source>
        <strain evidence="2 3">DT12</strain>
    </source>
</reference>
<accession>A0ABT3WZE3</accession>
<feature type="compositionally biased region" description="Basic and acidic residues" evidence="1">
    <location>
        <begin position="59"/>
        <end position="80"/>
    </location>
</feature>
<feature type="region of interest" description="Disordered" evidence="1">
    <location>
        <begin position="57"/>
        <end position="110"/>
    </location>
</feature>